<evidence type="ECO:0000256" key="1">
    <source>
        <dbReference type="ARBA" id="ARBA00009690"/>
    </source>
</evidence>
<evidence type="ECO:0000259" key="9">
    <source>
        <dbReference type="SMART" id="SM00864"/>
    </source>
</evidence>
<comment type="similarity">
    <text evidence="1 5 7">Belongs to the FtsZ family.</text>
</comment>
<keyword evidence="4 5" id="KW-0717">Septation</keyword>
<dbReference type="KEGG" id="ssyr:SSYRP_v1c06740"/>
<dbReference type="PATRIC" id="fig|1276229.3.peg.669"/>
<dbReference type="RefSeq" id="WP_016340908.1">
    <property type="nucleotide sequence ID" value="NC_021284.1"/>
</dbReference>
<dbReference type="GO" id="GO:0005525">
    <property type="term" value="F:GTP binding"/>
    <property type="evidence" value="ECO:0007669"/>
    <property type="project" value="UniProtKB-UniRule"/>
</dbReference>
<feature type="domain" description="Tubulin/FtsZ 2-layer sandwich" evidence="10">
    <location>
        <begin position="205"/>
        <end position="322"/>
    </location>
</feature>
<dbReference type="Gene3D" id="3.40.50.1440">
    <property type="entry name" value="Tubulin/FtsZ, GTPase domain"/>
    <property type="match status" value="1"/>
</dbReference>
<feature type="region of interest" description="Disordered" evidence="8">
    <location>
        <begin position="324"/>
        <end position="407"/>
    </location>
</feature>
<feature type="binding site" evidence="5">
    <location>
        <begin position="20"/>
        <end position="24"/>
    </location>
    <ligand>
        <name>GTP</name>
        <dbReference type="ChEBI" id="CHEBI:37565"/>
    </ligand>
</feature>
<dbReference type="Pfam" id="PF00091">
    <property type="entry name" value="Tubulin"/>
    <property type="match status" value="1"/>
</dbReference>
<dbReference type="SMART" id="SM00865">
    <property type="entry name" value="Tubulin_C"/>
    <property type="match status" value="1"/>
</dbReference>
<accession>R4UEB9</accession>
<proteinExistence type="inferred from homology"/>
<evidence type="ECO:0000313" key="11">
    <source>
        <dbReference type="EMBL" id="AGM26264.1"/>
    </source>
</evidence>
<dbReference type="Gene3D" id="3.30.1330.20">
    <property type="entry name" value="Tubulin/FtsZ, C-terminal domain"/>
    <property type="match status" value="1"/>
</dbReference>
<keyword evidence="2 5" id="KW-0547">Nucleotide-binding</keyword>
<keyword evidence="5 7" id="KW-0132">Cell division</keyword>
<dbReference type="GO" id="GO:0003924">
    <property type="term" value="F:GTPase activity"/>
    <property type="evidence" value="ECO:0007669"/>
    <property type="project" value="UniProtKB-UniRule"/>
</dbReference>
<dbReference type="PROSITE" id="PS01135">
    <property type="entry name" value="FTSZ_2"/>
    <property type="match status" value="1"/>
</dbReference>
<keyword evidence="3 5" id="KW-0342">GTP-binding</keyword>
<feature type="compositionally biased region" description="Acidic residues" evidence="8">
    <location>
        <begin position="330"/>
        <end position="349"/>
    </location>
</feature>
<name>R4UEB9_9MOLU</name>
<dbReference type="InterPro" id="IPR003008">
    <property type="entry name" value="Tubulin_FtsZ_GTPase"/>
</dbReference>
<dbReference type="InterPro" id="IPR018316">
    <property type="entry name" value="Tubulin/FtsZ_2-layer-sand-dom"/>
</dbReference>
<dbReference type="InterPro" id="IPR020805">
    <property type="entry name" value="Cell_div_FtsZ_CS"/>
</dbReference>
<evidence type="ECO:0000259" key="10">
    <source>
        <dbReference type="SMART" id="SM00865"/>
    </source>
</evidence>
<evidence type="ECO:0000256" key="6">
    <source>
        <dbReference type="NCBIfam" id="TIGR00065"/>
    </source>
</evidence>
<dbReference type="FunFam" id="3.40.50.1440:FF:000001">
    <property type="entry name" value="Cell division protein FtsZ"/>
    <property type="match status" value="1"/>
</dbReference>
<evidence type="ECO:0000256" key="7">
    <source>
        <dbReference type="RuleBase" id="RU000631"/>
    </source>
</evidence>
<dbReference type="InterPro" id="IPR045061">
    <property type="entry name" value="FtsZ/CetZ"/>
</dbReference>
<feature type="compositionally biased region" description="Polar residues" evidence="8">
    <location>
        <begin position="358"/>
        <end position="375"/>
    </location>
</feature>
<dbReference type="PANTHER" id="PTHR30314:SF3">
    <property type="entry name" value="MITOCHONDRIAL DIVISION PROTEIN FSZA"/>
    <property type="match status" value="1"/>
</dbReference>
<keyword evidence="5" id="KW-0963">Cytoplasm</keyword>
<dbReference type="EMBL" id="CP005078">
    <property type="protein sequence ID" value="AGM26264.1"/>
    <property type="molecule type" value="Genomic_DNA"/>
</dbReference>
<dbReference type="Pfam" id="PF12327">
    <property type="entry name" value="FtsZ_C"/>
    <property type="match status" value="1"/>
</dbReference>
<dbReference type="PRINTS" id="PR00423">
    <property type="entry name" value="CELLDVISFTSZ"/>
</dbReference>
<gene>
    <name evidence="5 11" type="primary">ftsZ</name>
    <name evidence="11" type="ORF">SSYRP_v1c06740</name>
</gene>
<comment type="subunit">
    <text evidence="5">Homodimer. Polymerizes to form a dynamic ring structure in a strictly GTP-dependent manner. Interacts directly with several other division proteins.</text>
</comment>
<dbReference type="HAMAP" id="MF_00909">
    <property type="entry name" value="FtsZ"/>
    <property type="match status" value="1"/>
</dbReference>
<comment type="subcellular location">
    <subcellularLocation>
        <location evidence="5">Cytoplasm</location>
    </subcellularLocation>
    <text evidence="5">Assembles at midcell at the inner surface of the cytoplasmic membrane.</text>
</comment>
<dbReference type="GO" id="GO:0005737">
    <property type="term" value="C:cytoplasm"/>
    <property type="evidence" value="ECO:0007669"/>
    <property type="project" value="UniProtKB-SubCell"/>
</dbReference>
<feature type="domain" description="Tubulin/FtsZ GTPase" evidence="9">
    <location>
        <begin position="12"/>
        <end position="203"/>
    </location>
</feature>
<dbReference type="SUPFAM" id="SSF55307">
    <property type="entry name" value="Tubulin C-terminal domain-like"/>
    <property type="match status" value="1"/>
</dbReference>
<feature type="binding site" evidence="5">
    <location>
        <position position="185"/>
    </location>
    <ligand>
        <name>GTP</name>
        <dbReference type="ChEBI" id="CHEBI:37565"/>
    </ligand>
</feature>
<dbReference type="GO" id="GO:0051258">
    <property type="term" value="P:protein polymerization"/>
    <property type="evidence" value="ECO:0007669"/>
    <property type="project" value="UniProtKB-UniRule"/>
</dbReference>
<dbReference type="NCBIfam" id="TIGR00065">
    <property type="entry name" value="ftsZ"/>
    <property type="match status" value="1"/>
</dbReference>
<dbReference type="GO" id="GO:0032153">
    <property type="term" value="C:cell division site"/>
    <property type="evidence" value="ECO:0007669"/>
    <property type="project" value="UniProtKB-UniRule"/>
</dbReference>
<evidence type="ECO:0000256" key="2">
    <source>
        <dbReference type="ARBA" id="ARBA00022741"/>
    </source>
</evidence>
<comment type="function">
    <text evidence="5 7">Essential cell division protein that forms a contractile ring structure (Z ring) at the future cell division site. The regulation of the ring assembly controls the timing and the location of cell division. One of the functions of the FtsZ ring is to recruit other cell division proteins to the septum to produce a new cell wall between the dividing cells. Binds GTP and shows GTPase activity.</text>
</comment>
<organism evidence="11 12">
    <name type="scientific">Spiroplasma syrphidicola EA-1</name>
    <dbReference type="NCBI Taxonomy" id="1276229"/>
    <lineage>
        <taxon>Bacteria</taxon>
        <taxon>Bacillati</taxon>
        <taxon>Mycoplasmatota</taxon>
        <taxon>Mollicutes</taxon>
        <taxon>Entomoplasmatales</taxon>
        <taxon>Spiroplasmataceae</taxon>
        <taxon>Spiroplasma</taxon>
    </lineage>
</organism>
<dbReference type="InterPro" id="IPR036525">
    <property type="entry name" value="Tubulin/FtsZ_GTPase_sf"/>
</dbReference>
<evidence type="ECO:0000256" key="8">
    <source>
        <dbReference type="SAM" id="MobiDB-lite"/>
    </source>
</evidence>
<feature type="binding site" evidence="5">
    <location>
        <begin position="107"/>
        <end position="109"/>
    </location>
    <ligand>
        <name>GTP</name>
        <dbReference type="ChEBI" id="CHEBI:37565"/>
    </ligand>
</feature>
<dbReference type="Proteomes" id="UP000013963">
    <property type="component" value="Chromosome"/>
</dbReference>
<dbReference type="GO" id="GO:0043093">
    <property type="term" value="P:FtsZ-dependent cytokinesis"/>
    <property type="evidence" value="ECO:0007669"/>
    <property type="project" value="UniProtKB-UniRule"/>
</dbReference>
<keyword evidence="12" id="KW-1185">Reference proteome</keyword>
<dbReference type="SMART" id="SM00864">
    <property type="entry name" value="Tubulin"/>
    <property type="match status" value="1"/>
</dbReference>
<dbReference type="STRING" id="1276229.SSYRP_v1c06740"/>
<feature type="binding site" evidence="5">
    <location>
        <position position="142"/>
    </location>
    <ligand>
        <name>GTP</name>
        <dbReference type="ChEBI" id="CHEBI:37565"/>
    </ligand>
</feature>
<evidence type="ECO:0000256" key="5">
    <source>
        <dbReference type="HAMAP-Rule" id="MF_00909"/>
    </source>
</evidence>
<dbReference type="InterPro" id="IPR024757">
    <property type="entry name" value="FtsZ_C"/>
</dbReference>
<protein>
    <recommendedName>
        <fullName evidence="5 6">Cell division protein FtsZ</fullName>
    </recommendedName>
</protein>
<dbReference type="InterPro" id="IPR000158">
    <property type="entry name" value="Cell_div_FtsZ"/>
</dbReference>
<evidence type="ECO:0000313" key="12">
    <source>
        <dbReference type="Proteomes" id="UP000013963"/>
    </source>
</evidence>
<dbReference type="eggNOG" id="COG0206">
    <property type="taxonomic scope" value="Bacteria"/>
</dbReference>
<keyword evidence="5 7" id="KW-0131">Cell cycle</keyword>
<reference evidence="11 12" key="1">
    <citation type="journal article" date="2013" name="Genome Biol. Evol.">
        <title>Complete genomes of two dipteran-associated spiroplasmas provided insights into the origin, dynamics, and impacts of viral invasion in spiroplasma.</title>
        <authorList>
            <person name="Ku C."/>
            <person name="Lo W.S."/>
            <person name="Chen L.L."/>
            <person name="Kuo C.H."/>
        </authorList>
    </citation>
    <scope>NUCLEOTIDE SEQUENCE [LARGE SCALE GENOMIC DNA]</scope>
    <source>
        <strain evidence="11">EA-1</strain>
    </source>
</reference>
<evidence type="ECO:0000256" key="4">
    <source>
        <dbReference type="ARBA" id="ARBA00023210"/>
    </source>
</evidence>
<dbReference type="HOGENOM" id="CLU_024865_0_1_14"/>
<dbReference type="CDD" id="cd02201">
    <property type="entry name" value="FtsZ_type1"/>
    <property type="match status" value="1"/>
</dbReference>
<dbReference type="GO" id="GO:0000917">
    <property type="term" value="P:division septum assembly"/>
    <property type="evidence" value="ECO:0007669"/>
    <property type="project" value="UniProtKB-KW"/>
</dbReference>
<dbReference type="InterPro" id="IPR037103">
    <property type="entry name" value="Tubulin/FtsZ-like_C"/>
</dbReference>
<dbReference type="OrthoDB" id="9813375at2"/>
<dbReference type="AlphaFoldDB" id="R4UEB9"/>
<sequence length="407" mass="43675">MDNFDNYEQVASIKVIGVGGAGNNAVNRMIEAGVQGVEFIVANTDAQIISVSKSKNKIVLGKETSKGLGAGANPDVGRQAAIESTDEIREALKDADMVFVAAGMGGGTGTGAAPIIAKIAKEAGALTVGIITTPFSFEGRARNSYAIQGTEELRKYVDSLIIISNDRLLEVIGGVPLKDSFKEADNILRQGVQTITDLIAVPSLINLDFADIKTVMRNKGNALFGIGIGSGKDKAIEAANKAIISPLLEASIRGAKDAIINVTGGNTLTLNDANDAVDIVKQAIGGEVNIIFGTAVNEHLDDEMIVTVIATGFDDDHQAYNYNGYPQDAGSEEEYEGPTENHDDDEVDGENIRKRPSYFNNLQQNAERETANANRRINAWREHVNPEQNDQNDDDDDDLPPFVRRSW</sequence>
<feature type="compositionally biased region" description="Acidic residues" evidence="8">
    <location>
        <begin position="390"/>
        <end position="399"/>
    </location>
</feature>
<feature type="binding site" evidence="5">
    <location>
        <position position="138"/>
    </location>
    <ligand>
        <name>GTP</name>
        <dbReference type="ChEBI" id="CHEBI:37565"/>
    </ligand>
</feature>
<evidence type="ECO:0000256" key="3">
    <source>
        <dbReference type="ARBA" id="ARBA00023134"/>
    </source>
</evidence>
<dbReference type="InterPro" id="IPR008280">
    <property type="entry name" value="Tub_FtsZ_C"/>
</dbReference>
<dbReference type="SUPFAM" id="SSF52490">
    <property type="entry name" value="Tubulin nucleotide-binding domain-like"/>
    <property type="match status" value="1"/>
</dbReference>
<dbReference type="PANTHER" id="PTHR30314">
    <property type="entry name" value="CELL DIVISION PROTEIN FTSZ-RELATED"/>
    <property type="match status" value="1"/>
</dbReference>